<feature type="signal peptide" evidence="1">
    <location>
        <begin position="1"/>
        <end position="31"/>
    </location>
</feature>
<feature type="chain" id="PRO_5040342635" evidence="1">
    <location>
        <begin position="32"/>
        <end position="371"/>
    </location>
</feature>
<comment type="caution">
    <text evidence="2">The sequence shown here is derived from an EMBL/GenBank/DDBJ whole genome shotgun (WGS) entry which is preliminary data.</text>
</comment>
<evidence type="ECO:0000313" key="2">
    <source>
        <dbReference type="EMBL" id="KAF9480686.1"/>
    </source>
</evidence>
<evidence type="ECO:0000313" key="3">
    <source>
        <dbReference type="Proteomes" id="UP000807469"/>
    </source>
</evidence>
<accession>A0A9P5Z4H4</accession>
<dbReference type="EMBL" id="MU155190">
    <property type="protein sequence ID" value="KAF9480686.1"/>
    <property type="molecule type" value="Genomic_DNA"/>
</dbReference>
<keyword evidence="3" id="KW-1185">Reference proteome</keyword>
<keyword evidence="1" id="KW-0732">Signal</keyword>
<dbReference type="AlphaFoldDB" id="A0A9P5Z4H4"/>
<dbReference type="OrthoDB" id="73875at2759"/>
<dbReference type="Proteomes" id="UP000807469">
    <property type="component" value="Unassembled WGS sequence"/>
</dbReference>
<evidence type="ECO:0000256" key="1">
    <source>
        <dbReference type="SAM" id="SignalP"/>
    </source>
</evidence>
<gene>
    <name evidence="2" type="ORF">BDN70DRAFT_920351</name>
</gene>
<reference evidence="2" key="1">
    <citation type="submission" date="2020-11" db="EMBL/GenBank/DDBJ databases">
        <authorList>
            <consortium name="DOE Joint Genome Institute"/>
            <person name="Ahrendt S."/>
            <person name="Riley R."/>
            <person name="Andreopoulos W."/>
            <person name="Labutti K."/>
            <person name="Pangilinan J."/>
            <person name="Ruiz-Duenas F.J."/>
            <person name="Barrasa J.M."/>
            <person name="Sanchez-Garcia M."/>
            <person name="Camarero S."/>
            <person name="Miyauchi S."/>
            <person name="Serrano A."/>
            <person name="Linde D."/>
            <person name="Babiker R."/>
            <person name="Drula E."/>
            <person name="Ayuso-Fernandez I."/>
            <person name="Pacheco R."/>
            <person name="Padilla G."/>
            <person name="Ferreira P."/>
            <person name="Barriuso J."/>
            <person name="Kellner H."/>
            <person name="Castanera R."/>
            <person name="Alfaro M."/>
            <person name="Ramirez L."/>
            <person name="Pisabarro A.G."/>
            <person name="Kuo A."/>
            <person name="Tritt A."/>
            <person name="Lipzen A."/>
            <person name="He G."/>
            <person name="Yan M."/>
            <person name="Ng V."/>
            <person name="Cullen D."/>
            <person name="Martin F."/>
            <person name="Rosso M.-N."/>
            <person name="Henrissat B."/>
            <person name="Hibbett D."/>
            <person name="Martinez A.T."/>
            <person name="Grigoriev I.V."/>
        </authorList>
    </citation>
    <scope>NUCLEOTIDE SEQUENCE</scope>
    <source>
        <strain evidence="2">CIRM-BRFM 674</strain>
    </source>
</reference>
<protein>
    <submittedName>
        <fullName evidence="2">Uncharacterized protein</fullName>
    </submittedName>
</protein>
<sequence length="371" mass="41392">MRNSQQTVVRCYLLLLGYLLVLLFLIDGALARPTEPVQDLDLSDYYISHIHQLRKVTVPTCAGSANPININAAPYTRTDTLGYFDLNTPGDLNLNSDYALTPDLRWLVLTSMEESMYMSCKCALWNSQTTPFFCPWARTYLTTPYFPNGNGNGNGQSVVESLQRCLPANTNDQNDLDFPAGGQMAWLEGIAAKWSKGIREHYCACNAIAGQTFRSQKTFNDYAPVKQIAVFRSCGMYAEEKEITHIADSDIPTCVCVSSTPIASMLKIWTKDPNRPAGLNLGAIDWDNLIDNLYTDWIDQLLLSVHANIVNFLQDMTDWYVDPQVDIPLDYAGNLRTQGAQGIAKSPVTQAVLQAVTDRVANQPITWRVLL</sequence>
<name>A0A9P5Z4H4_9AGAR</name>
<proteinExistence type="predicted"/>
<organism evidence="2 3">
    <name type="scientific">Pholiota conissans</name>
    <dbReference type="NCBI Taxonomy" id="109636"/>
    <lineage>
        <taxon>Eukaryota</taxon>
        <taxon>Fungi</taxon>
        <taxon>Dikarya</taxon>
        <taxon>Basidiomycota</taxon>
        <taxon>Agaricomycotina</taxon>
        <taxon>Agaricomycetes</taxon>
        <taxon>Agaricomycetidae</taxon>
        <taxon>Agaricales</taxon>
        <taxon>Agaricineae</taxon>
        <taxon>Strophariaceae</taxon>
        <taxon>Pholiota</taxon>
    </lineage>
</organism>